<comment type="subcellular location">
    <subcellularLocation>
        <location evidence="2">Membrane</location>
    </subcellularLocation>
</comment>
<accession>X7E253</accession>
<dbReference type="PRINTS" id="PR00344">
    <property type="entry name" value="BCTRLSENSOR"/>
</dbReference>
<evidence type="ECO:0000256" key="5">
    <source>
        <dbReference type="ARBA" id="ARBA00022679"/>
    </source>
</evidence>
<evidence type="ECO:0000256" key="10">
    <source>
        <dbReference type="ARBA" id="ARBA00023136"/>
    </source>
</evidence>
<feature type="transmembrane region" description="Helical" evidence="11">
    <location>
        <begin position="15"/>
        <end position="37"/>
    </location>
</feature>
<dbReference type="InterPro" id="IPR036097">
    <property type="entry name" value="HisK_dim/P_sf"/>
</dbReference>
<dbReference type="GO" id="GO:0005886">
    <property type="term" value="C:plasma membrane"/>
    <property type="evidence" value="ECO:0007669"/>
    <property type="project" value="TreeGrafter"/>
</dbReference>
<evidence type="ECO:0000256" key="6">
    <source>
        <dbReference type="ARBA" id="ARBA00022692"/>
    </source>
</evidence>
<dbReference type="PANTHER" id="PTHR45436:SF8">
    <property type="entry name" value="HISTIDINE KINASE"/>
    <property type="match status" value="1"/>
</dbReference>
<evidence type="ECO:0000256" key="4">
    <source>
        <dbReference type="ARBA" id="ARBA00022553"/>
    </source>
</evidence>
<feature type="domain" description="HAMP" evidence="13">
    <location>
        <begin position="189"/>
        <end position="237"/>
    </location>
</feature>
<evidence type="ECO:0000256" key="1">
    <source>
        <dbReference type="ARBA" id="ARBA00000085"/>
    </source>
</evidence>
<dbReference type="InterPro" id="IPR050428">
    <property type="entry name" value="TCS_sensor_his_kinase"/>
</dbReference>
<feature type="domain" description="Histidine kinase" evidence="12">
    <location>
        <begin position="245"/>
        <end position="456"/>
    </location>
</feature>
<organism evidence="14 15">
    <name type="scientific">Marinomonas ushuaiensis DSM 15871</name>
    <dbReference type="NCBI Taxonomy" id="1122207"/>
    <lineage>
        <taxon>Bacteria</taxon>
        <taxon>Pseudomonadati</taxon>
        <taxon>Pseudomonadota</taxon>
        <taxon>Gammaproteobacteria</taxon>
        <taxon>Oceanospirillales</taxon>
        <taxon>Oceanospirillaceae</taxon>
        <taxon>Marinomonas</taxon>
    </lineage>
</organism>
<sequence length="462" mass="52319">MLIKSLLRSSSFRQAAIVAFISLLISSASIVVCDYILDNIMKSHVRSMIFENLEDQELIRLLNNNEALISKLDSDASADNRKDHFTFLLNASGKLLYGNKNNLTDEHLATLNSKRTNPPSIITLKNDNIELLGLLIPLANGSLYFNAYNIRPMILQTRIIPLMTGAGLLAIQLSILLISLPFSLHNLYRVNHIIETLEKYTNGKHKVRVSYKNNGDEFGQLSKEINQVLARTEKLMEEVRSITSHVAHELRTPLTRLQHRLINISERVENEELIELELAIKESEQIQMLFRSIMRLSEVETERVSLQKDKINAYEILYEAYEYYQPLAESKGIEIKLEVNRKLSFYADRILIFQAIANLLDNAIKYAPESRTITLGIESTQSATLIKIADQGKGIPEESKLFVTQRFKRLASKTEIFGHGLGLTLVHAIASLHNGDLDLINTHPGLCVCLKICPNKTINQND</sequence>
<protein>
    <recommendedName>
        <fullName evidence="3">histidine kinase</fullName>
        <ecNumber evidence="3">2.7.13.3</ecNumber>
    </recommendedName>
</protein>
<keyword evidence="7 14" id="KW-0418">Kinase</keyword>
<evidence type="ECO:0000256" key="9">
    <source>
        <dbReference type="ARBA" id="ARBA00023012"/>
    </source>
</evidence>
<reference evidence="14 15" key="1">
    <citation type="submission" date="2014-01" db="EMBL/GenBank/DDBJ databases">
        <title>Marinomonas ushuaiensis DSM 15871 Genome Sequencing.</title>
        <authorList>
            <person name="Lai Q."/>
            <person name="Shao Z.S."/>
        </authorList>
    </citation>
    <scope>NUCLEOTIDE SEQUENCE [LARGE SCALE GENOMIC DNA]</scope>
    <source>
        <strain evidence="14 15">DSM 15871</strain>
    </source>
</reference>
<dbReference type="EC" id="2.7.13.3" evidence="3"/>
<dbReference type="SUPFAM" id="SSF47384">
    <property type="entry name" value="Homodimeric domain of signal transducing histidine kinase"/>
    <property type="match status" value="1"/>
</dbReference>
<dbReference type="PANTHER" id="PTHR45436">
    <property type="entry name" value="SENSOR HISTIDINE KINASE YKOH"/>
    <property type="match status" value="1"/>
</dbReference>
<dbReference type="Gene3D" id="1.10.287.130">
    <property type="match status" value="1"/>
</dbReference>
<dbReference type="SUPFAM" id="SSF55874">
    <property type="entry name" value="ATPase domain of HSP90 chaperone/DNA topoisomerase II/histidine kinase"/>
    <property type="match status" value="1"/>
</dbReference>
<evidence type="ECO:0000256" key="11">
    <source>
        <dbReference type="SAM" id="Phobius"/>
    </source>
</evidence>
<evidence type="ECO:0000313" key="15">
    <source>
        <dbReference type="Proteomes" id="UP000054058"/>
    </source>
</evidence>
<gene>
    <name evidence="14" type="ORF">MUS1_04630</name>
</gene>
<dbReference type="RefSeq" id="WP_036163066.1">
    <property type="nucleotide sequence ID" value="NZ_JAMB01000012.1"/>
</dbReference>
<comment type="caution">
    <text evidence="14">The sequence shown here is derived from an EMBL/GenBank/DDBJ whole genome shotgun (WGS) entry which is preliminary data.</text>
</comment>
<evidence type="ECO:0000313" key="14">
    <source>
        <dbReference type="EMBL" id="ETX09920.1"/>
    </source>
</evidence>
<evidence type="ECO:0000256" key="7">
    <source>
        <dbReference type="ARBA" id="ARBA00022777"/>
    </source>
</evidence>
<dbReference type="OrthoDB" id="9809766at2"/>
<proteinExistence type="predicted"/>
<dbReference type="STRING" id="1122207.MUS1_04630"/>
<dbReference type="InterPro" id="IPR005467">
    <property type="entry name" value="His_kinase_dom"/>
</dbReference>
<keyword evidence="15" id="KW-1185">Reference proteome</keyword>
<dbReference type="CDD" id="cd00075">
    <property type="entry name" value="HATPase"/>
    <property type="match status" value="1"/>
</dbReference>
<dbReference type="Pfam" id="PF02518">
    <property type="entry name" value="HATPase_c"/>
    <property type="match status" value="1"/>
</dbReference>
<dbReference type="AlphaFoldDB" id="X7E253"/>
<dbReference type="InterPro" id="IPR004358">
    <property type="entry name" value="Sig_transdc_His_kin-like_C"/>
</dbReference>
<keyword evidence="9" id="KW-0902">Two-component regulatory system</keyword>
<name>X7E253_9GAMM</name>
<dbReference type="InterPro" id="IPR003660">
    <property type="entry name" value="HAMP_dom"/>
</dbReference>
<evidence type="ECO:0000256" key="3">
    <source>
        <dbReference type="ARBA" id="ARBA00012438"/>
    </source>
</evidence>
<feature type="transmembrane region" description="Helical" evidence="11">
    <location>
        <begin position="159"/>
        <end position="182"/>
    </location>
</feature>
<dbReference type="PROSITE" id="PS50885">
    <property type="entry name" value="HAMP"/>
    <property type="match status" value="1"/>
</dbReference>
<dbReference type="eggNOG" id="COG2205">
    <property type="taxonomic scope" value="Bacteria"/>
</dbReference>
<keyword evidence="10 11" id="KW-0472">Membrane</keyword>
<evidence type="ECO:0000256" key="2">
    <source>
        <dbReference type="ARBA" id="ARBA00004370"/>
    </source>
</evidence>
<dbReference type="PATRIC" id="fig|1122207.3.peg.2543"/>
<dbReference type="PROSITE" id="PS50109">
    <property type="entry name" value="HIS_KIN"/>
    <property type="match status" value="1"/>
</dbReference>
<dbReference type="InterPro" id="IPR003594">
    <property type="entry name" value="HATPase_dom"/>
</dbReference>
<dbReference type="Proteomes" id="UP000054058">
    <property type="component" value="Unassembled WGS sequence"/>
</dbReference>
<dbReference type="SMART" id="SM00387">
    <property type="entry name" value="HATPase_c"/>
    <property type="match status" value="1"/>
</dbReference>
<dbReference type="EMBL" id="JAMB01000012">
    <property type="protein sequence ID" value="ETX09920.1"/>
    <property type="molecule type" value="Genomic_DNA"/>
</dbReference>
<dbReference type="InterPro" id="IPR036890">
    <property type="entry name" value="HATPase_C_sf"/>
</dbReference>
<evidence type="ECO:0000259" key="12">
    <source>
        <dbReference type="PROSITE" id="PS50109"/>
    </source>
</evidence>
<dbReference type="GO" id="GO:0000155">
    <property type="term" value="F:phosphorelay sensor kinase activity"/>
    <property type="evidence" value="ECO:0007669"/>
    <property type="project" value="InterPro"/>
</dbReference>
<keyword evidence="4" id="KW-0597">Phosphoprotein</keyword>
<keyword evidence="8 11" id="KW-1133">Transmembrane helix</keyword>
<keyword evidence="5" id="KW-0808">Transferase</keyword>
<comment type="catalytic activity">
    <reaction evidence="1">
        <text>ATP + protein L-histidine = ADP + protein N-phospho-L-histidine.</text>
        <dbReference type="EC" id="2.7.13.3"/>
    </reaction>
</comment>
<evidence type="ECO:0000256" key="8">
    <source>
        <dbReference type="ARBA" id="ARBA00022989"/>
    </source>
</evidence>
<evidence type="ECO:0000259" key="13">
    <source>
        <dbReference type="PROSITE" id="PS50885"/>
    </source>
</evidence>
<dbReference type="Gene3D" id="3.30.565.10">
    <property type="entry name" value="Histidine kinase-like ATPase, C-terminal domain"/>
    <property type="match status" value="1"/>
</dbReference>
<keyword evidence="6 11" id="KW-0812">Transmembrane</keyword>